<dbReference type="PANTHER" id="PTHR43268:SF3">
    <property type="entry name" value="RHODANESE-LIKE DOMAIN-CONTAINING PROTEIN 7-RELATED"/>
    <property type="match status" value="1"/>
</dbReference>
<proteinExistence type="inferred from homology"/>
<reference evidence="5" key="1">
    <citation type="submission" date="2016-11" db="EMBL/GenBank/DDBJ databases">
        <title>Complete Genome Sequence of alachlor-degrading Sphingomonas sp. strain JJ-A5.</title>
        <authorList>
            <person name="Lee H."/>
            <person name="Ka J.-O."/>
        </authorList>
    </citation>
    <scope>NUCLEOTIDE SEQUENCE [LARGE SCALE GENOMIC DNA]</scope>
    <source>
        <strain evidence="5">JJ-A5</strain>
    </source>
</reference>
<accession>A0A1L3ZYM0</accession>
<evidence type="ECO:0000259" key="3">
    <source>
        <dbReference type="PROSITE" id="PS50206"/>
    </source>
</evidence>
<dbReference type="GO" id="GO:0016705">
    <property type="term" value="F:oxidoreductase activity, acting on paired donors, with incorporation or reduction of molecular oxygen"/>
    <property type="evidence" value="ECO:0007669"/>
    <property type="project" value="UniProtKB-UniRule"/>
</dbReference>
<dbReference type="EC" id="1.14.-.-" evidence="1"/>
<dbReference type="SUPFAM" id="SSF52821">
    <property type="entry name" value="Rhodanese/Cell cycle control phosphatase"/>
    <property type="match status" value="1"/>
</dbReference>
<dbReference type="Gene3D" id="3.30.70.100">
    <property type="match status" value="1"/>
</dbReference>
<comment type="similarity">
    <text evidence="1">Belongs to the TrhO family.</text>
</comment>
<feature type="compositionally biased region" description="Basic and acidic residues" evidence="2">
    <location>
        <begin position="298"/>
        <end position="307"/>
    </location>
</feature>
<evidence type="ECO:0000256" key="1">
    <source>
        <dbReference type="HAMAP-Rule" id="MF_00469"/>
    </source>
</evidence>
<comment type="function">
    <text evidence="1">Catalyzes oxygen-dependent 5-hydroxyuridine (ho5U) modification at position 34 in tRNAs.</text>
</comment>
<comment type="catalytic activity">
    <reaction evidence="1">
        <text>uridine(34) in tRNA + AH2 + O2 = 5-hydroxyuridine(34) in tRNA + A + H2O</text>
        <dbReference type="Rhea" id="RHEA:64224"/>
        <dbReference type="Rhea" id="RHEA-COMP:11727"/>
        <dbReference type="Rhea" id="RHEA-COMP:13381"/>
        <dbReference type="ChEBI" id="CHEBI:13193"/>
        <dbReference type="ChEBI" id="CHEBI:15377"/>
        <dbReference type="ChEBI" id="CHEBI:15379"/>
        <dbReference type="ChEBI" id="CHEBI:17499"/>
        <dbReference type="ChEBI" id="CHEBI:65315"/>
        <dbReference type="ChEBI" id="CHEBI:136877"/>
    </reaction>
</comment>
<organism evidence="4 5">
    <name type="scientific">Tardibacter chloracetimidivorans</name>
    <dbReference type="NCBI Taxonomy" id="1921510"/>
    <lineage>
        <taxon>Bacteria</taxon>
        <taxon>Pseudomonadati</taxon>
        <taxon>Pseudomonadota</taxon>
        <taxon>Alphaproteobacteria</taxon>
        <taxon>Sphingomonadales</taxon>
        <taxon>Sphingomonadaceae</taxon>
        <taxon>Tardibacter</taxon>
    </lineage>
</organism>
<dbReference type="Gene3D" id="3.40.250.10">
    <property type="entry name" value="Rhodanese-like domain"/>
    <property type="match status" value="1"/>
</dbReference>
<dbReference type="InterPro" id="IPR036873">
    <property type="entry name" value="Rhodanese-like_dom_sf"/>
</dbReference>
<dbReference type="AlphaFoldDB" id="A0A1L3ZYM0"/>
<protein>
    <recommendedName>
        <fullName evidence="1">tRNA uridine(34) hydroxylase</fullName>
        <ecNumber evidence="1">1.14.-.-</ecNumber>
    </recommendedName>
    <alternativeName>
        <fullName evidence="1">tRNA hydroxylation protein O</fullName>
    </alternativeName>
</protein>
<sequence length="324" mass="35352">MTHALPVVVAALYRFASFDDHAALRAPLEAVCREAGTKGTLLLAPEGINGTIAGTREGVDRVLAHIRALSGCAALDVKESDAAEMPFFRMKVRLKREIVTMGVPGIDPARDTGAYVDPEDWNALIGAPDVVVIDTRNDYEVDIGTFSGAINPQTASFRDFPDWFDRLSSGFGDKPPRIAMFCTGGIRCEKATAFVKARGVEEVYHLKGGILKYLERVPPEESLWEGECFVFDQRVALGHGLAPGSHALCHGCRMPVSPADRLSPLYVEGVTCPACHEERDEESKARFAERQRQVERAALRGEQHIGREQAQTAEYGRASGGGRQ</sequence>
<dbReference type="Pfam" id="PF17773">
    <property type="entry name" value="UPF0176_N"/>
    <property type="match status" value="1"/>
</dbReference>
<dbReference type="NCBIfam" id="NF001136">
    <property type="entry name" value="PRK00142.1-4"/>
    <property type="match status" value="1"/>
</dbReference>
<dbReference type="KEGG" id="sphj:BSL82_16485"/>
<feature type="region of interest" description="Disordered" evidence="2">
    <location>
        <begin position="298"/>
        <end position="324"/>
    </location>
</feature>
<keyword evidence="1" id="KW-0819">tRNA processing</keyword>
<keyword evidence="5" id="KW-1185">Reference proteome</keyword>
<evidence type="ECO:0000313" key="4">
    <source>
        <dbReference type="EMBL" id="API60689.1"/>
    </source>
</evidence>
<dbReference type="GO" id="GO:0006400">
    <property type="term" value="P:tRNA modification"/>
    <property type="evidence" value="ECO:0007669"/>
    <property type="project" value="UniProtKB-UniRule"/>
</dbReference>
<dbReference type="RefSeq" id="WP_072598347.1">
    <property type="nucleotide sequence ID" value="NZ_CP018221.1"/>
</dbReference>
<dbReference type="OrthoDB" id="9778326at2"/>
<dbReference type="InterPro" id="IPR040503">
    <property type="entry name" value="TRHO_N"/>
</dbReference>
<dbReference type="Pfam" id="PF00581">
    <property type="entry name" value="Rhodanese"/>
    <property type="match status" value="1"/>
</dbReference>
<evidence type="ECO:0000313" key="5">
    <source>
        <dbReference type="Proteomes" id="UP000182063"/>
    </source>
</evidence>
<name>A0A1L3ZYM0_9SPHN</name>
<dbReference type="Proteomes" id="UP000182063">
    <property type="component" value="Chromosome"/>
</dbReference>
<dbReference type="PROSITE" id="PS50206">
    <property type="entry name" value="RHODANESE_3"/>
    <property type="match status" value="1"/>
</dbReference>
<dbReference type="HAMAP" id="MF_00469">
    <property type="entry name" value="TrhO"/>
    <property type="match status" value="1"/>
</dbReference>
<dbReference type="PANTHER" id="PTHR43268">
    <property type="entry name" value="THIOSULFATE SULFURTRANSFERASE/RHODANESE-LIKE DOMAIN-CONTAINING PROTEIN 2"/>
    <property type="match status" value="1"/>
</dbReference>
<dbReference type="InterPro" id="IPR001763">
    <property type="entry name" value="Rhodanese-like_dom"/>
</dbReference>
<dbReference type="STRING" id="1921510.BSL82_16485"/>
<evidence type="ECO:0000256" key="2">
    <source>
        <dbReference type="SAM" id="MobiDB-lite"/>
    </source>
</evidence>
<gene>
    <name evidence="1" type="primary">trhO</name>
    <name evidence="4" type="ORF">BSL82_16485</name>
</gene>
<dbReference type="EMBL" id="CP018221">
    <property type="protein sequence ID" value="API60689.1"/>
    <property type="molecule type" value="Genomic_DNA"/>
</dbReference>
<keyword evidence="1" id="KW-0560">Oxidoreductase</keyword>
<dbReference type="SMART" id="SM00450">
    <property type="entry name" value="RHOD"/>
    <property type="match status" value="1"/>
</dbReference>
<feature type="domain" description="Rhodanese" evidence="3">
    <location>
        <begin position="126"/>
        <end position="222"/>
    </location>
</feature>
<dbReference type="InterPro" id="IPR020936">
    <property type="entry name" value="TrhO"/>
</dbReference>
<dbReference type="CDD" id="cd01518">
    <property type="entry name" value="RHOD_YceA"/>
    <property type="match status" value="1"/>
</dbReference>